<dbReference type="AlphaFoldDB" id="A0A382AKP5"/>
<feature type="non-terminal residue" evidence="1">
    <location>
        <position position="31"/>
    </location>
</feature>
<accession>A0A382AKP5</accession>
<evidence type="ECO:0000313" key="1">
    <source>
        <dbReference type="EMBL" id="SVB01702.1"/>
    </source>
</evidence>
<organism evidence="1">
    <name type="scientific">marine metagenome</name>
    <dbReference type="NCBI Taxonomy" id="408172"/>
    <lineage>
        <taxon>unclassified sequences</taxon>
        <taxon>metagenomes</taxon>
        <taxon>ecological metagenomes</taxon>
    </lineage>
</organism>
<proteinExistence type="predicted"/>
<reference evidence="1" key="1">
    <citation type="submission" date="2018-05" db="EMBL/GenBank/DDBJ databases">
        <authorList>
            <person name="Lanie J.A."/>
            <person name="Ng W.-L."/>
            <person name="Kazmierczak K.M."/>
            <person name="Andrzejewski T.M."/>
            <person name="Davidsen T.M."/>
            <person name="Wayne K.J."/>
            <person name="Tettelin H."/>
            <person name="Glass J.I."/>
            <person name="Rusch D."/>
            <person name="Podicherti R."/>
            <person name="Tsui H.-C.T."/>
            <person name="Winkler M.E."/>
        </authorList>
    </citation>
    <scope>NUCLEOTIDE SEQUENCE</scope>
</reference>
<gene>
    <name evidence="1" type="ORF">METZ01_LOCUS154556</name>
</gene>
<dbReference type="EMBL" id="UINC01025679">
    <property type="protein sequence ID" value="SVB01702.1"/>
    <property type="molecule type" value="Genomic_DNA"/>
</dbReference>
<sequence>MSKDEKFIKNLPVDEQKEYLKAFLKADQLET</sequence>
<protein>
    <submittedName>
        <fullName evidence="1">Uncharacterized protein</fullName>
    </submittedName>
</protein>
<name>A0A382AKP5_9ZZZZ</name>